<dbReference type="PANTHER" id="PTHR10314">
    <property type="entry name" value="CYSTATHIONINE BETA-SYNTHASE"/>
    <property type="match status" value="1"/>
</dbReference>
<dbReference type="Gene3D" id="3.40.50.1100">
    <property type="match status" value="3"/>
</dbReference>
<evidence type="ECO:0000256" key="6">
    <source>
        <dbReference type="ARBA" id="ARBA00047490"/>
    </source>
</evidence>
<dbReference type="EC" id="4.2.1.22" evidence="4"/>
<dbReference type="InterPro" id="IPR046342">
    <property type="entry name" value="CBS_dom_sf"/>
</dbReference>
<evidence type="ECO:0000313" key="9">
    <source>
        <dbReference type="EMBL" id="KAJ6443818.1"/>
    </source>
</evidence>
<dbReference type="SUPFAM" id="SSF53686">
    <property type="entry name" value="Tryptophan synthase beta subunit-like PLP-dependent enzymes"/>
    <property type="match status" value="1"/>
</dbReference>
<organism evidence="9 10">
    <name type="scientific">Purpureocillium lavendulum</name>
    <dbReference type="NCBI Taxonomy" id="1247861"/>
    <lineage>
        <taxon>Eukaryota</taxon>
        <taxon>Fungi</taxon>
        <taxon>Dikarya</taxon>
        <taxon>Ascomycota</taxon>
        <taxon>Pezizomycotina</taxon>
        <taxon>Sordariomycetes</taxon>
        <taxon>Hypocreomycetidae</taxon>
        <taxon>Hypocreales</taxon>
        <taxon>Ophiocordycipitaceae</taxon>
        <taxon>Purpureocillium</taxon>
    </lineage>
</organism>
<dbReference type="FunFam" id="3.40.50.1100:FF:000003">
    <property type="entry name" value="Cystathionine beta-synthase"/>
    <property type="match status" value="1"/>
</dbReference>
<evidence type="ECO:0000256" key="7">
    <source>
        <dbReference type="PROSITE-ProRule" id="PRU00703"/>
    </source>
</evidence>
<keyword evidence="7" id="KW-0129">CBS domain</keyword>
<dbReference type="AlphaFoldDB" id="A0AB34FWL0"/>
<sequence>MRPLVTRIESLPAAMASSSSVPHVGRKPATVLSATELIGNTPLVRLNKVPQSLGVECEVYAKTELFNAGGSVKDRIALRMVEEAERSGRIKPGDTLIEPTSGNTYVVLACVSQDLASSSSSSFAPTSPSLGIGLALVGAIKGYKTIITMPEKMSAEKVSVLRALGATIIRTPTQAAWDAPESHIGVARRLEKEMPNAHILDQYGNLDNPLAHELGTAEEIWEQTGGRVAAVVAGAGTGGTITGLARGLRKHSADVKVIAADPHGSILALPDALNQDHLNEGYKVEGIGYDFIPDVLDRDLVDKWYKTDDQESFYLARRLIAEEGLLVGGSSGSAMAAMLRAVKDYGFKKGDVVVVVLPDSIRSYLSKFADDDWLAANGLLPVNGVEAASRSTAADAAAAARSNDPYDGATVASLRLKPVTSVADTAACSEAIETMRDKGFDQLPVLSSSSSRLVGLVTLGNLLSYISRGRATGQSPVKDVMFNFGRLDEVVTDPRKGATGQATAGGAPKRKFVEITVDTPLSALSNFFEWNSAAVVTEKGGDAKSLSKPIAVVTKVDLLTWMVNRKQ</sequence>
<keyword evidence="5" id="KW-0663">Pyridoxal phosphate</keyword>
<dbReference type="InterPro" id="IPR000644">
    <property type="entry name" value="CBS_dom"/>
</dbReference>
<evidence type="ECO:0000256" key="5">
    <source>
        <dbReference type="ARBA" id="ARBA00022898"/>
    </source>
</evidence>
<comment type="cofactor">
    <cofactor evidence="1">
        <name>pyridoxal 5'-phosphate</name>
        <dbReference type="ChEBI" id="CHEBI:597326"/>
    </cofactor>
</comment>
<gene>
    <name evidence="9" type="primary">CBS</name>
    <name evidence="9" type="ORF">O9K51_02204</name>
</gene>
<dbReference type="CDD" id="cd01561">
    <property type="entry name" value="CBS_like"/>
    <property type="match status" value="1"/>
</dbReference>
<dbReference type="PROSITE" id="PS51371">
    <property type="entry name" value="CBS"/>
    <property type="match status" value="1"/>
</dbReference>
<dbReference type="InterPro" id="IPR036052">
    <property type="entry name" value="TrpB-like_PALP_sf"/>
</dbReference>
<accession>A0AB34FWL0</accession>
<dbReference type="Proteomes" id="UP001163105">
    <property type="component" value="Unassembled WGS sequence"/>
</dbReference>
<comment type="similarity">
    <text evidence="3">Belongs to the cysteine synthase/cystathionine beta-synthase family.</text>
</comment>
<comment type="catalytic activity">
    <reaction evidence="6">
        <text>L-homocysteine + L-serine = L,L-cystathionine + H2O</text>
        <dbReference type="Rhea" id="RHEA:10112"/>
        <dbReference type="ChEBI" id="CHEBI:15377"/>
        <dbReference type="ChEBI" id="CHEBI:33384"/>
        <dbReference type="ChEBI" id="CHEBI:58161"/>
        <dbReference type="ChEBI" id="CHEBI:58199"/>
        <dbReference type="EC" id="4.2.1.22"/>
    </reaction>
</comment>
<dbReference type="PROSITE" id="PS00901">
    <property type="entry name" value="CYS_SYNTHASE"/>
    <property type="match status" value="1"/>
</dbReference>
<evidence type="ECO:0000256" key="1">
    <source>
        <dbReference type="ARBA" id="ARBA00001933"/>
    </source>
</evidence>
<dbReference type="Pfam" id="PF00291">
    <property type="entry name" value="PALP"/>
    <property type="match status" value="2"/>
</dbReference>
<keyword evidence="10" id="KW-1185">Reference proteome</keyword>
<dbReference type="InterPro" id="IPR001926">
    <property type="entry name" value="TrpB-like_PALP"/>
</dbReference>
<reference evidence="9" key="1">
    <citation type="submission" date="2023-01" db="EMBL/GenBank/DDBJ databases">
        <title>The growth and conidiation of Purpureocillium lavendulum are regulated by nitrogen source and histone H3K14 acetylation.</title>
        <authorList>
            <person name="Tang P."/>
            <person name="Han J."/>
            <person name="Zhang C."/>
            <person name="Tang P."/>
            <person name="Qi F."/>
            <person name="Zhang K."/>
            <person name="Liang L."/>
        </authorList>
    </citation>
    <scope>NUCLEOTIDE SEQUENCE</scope>
    <source>
        <strain evidence="9">YMF1.00683</strain>
    </source>
</reference>
<evidence type="ECO:0000256" key="2">
    <source>
        <dbReference type="ARBA" id="ARBA00005003"/>
    </source>
</evidence>
<dbReference type="GO" id="GO:0004122">
    <property type="term" value="F:cystathionine beta-synthase activity"/>
    <property type="evidence" value="ECO:0007669"/>
    <property type="project" value="UniProtKB-EC"/>
</dbReference>
<dbReference type="InterPro" id="IPR001216">
    <property type="entry name" value="P-phosphate_BS"/>
</dbReference>
<dbReference type="SMART" id="SM00116">
    <property type="entry name" value="CBS"/>
    <property type="match status" value="1"/>
</dbReference>
<dbReference type="FunFam" id="3.40.50.1100:FF:000118">
    <property type="entry name" value="Related to CYS4-cystathionine beta-synthase"/>
    <property type="match status" value="1"/>
</dbReference>
<proteinExistence type="inferred from homology"/>
<evidence type="ECO:0000313" key="10">
    <source>
        <dbReference type="Proteomes" id="UP001163105"/>
    </source>
</evidence>
<feature type="domain" description="CBS" evidence="8">
    <location>
        <begin position="415"/>
        <end position="472"/>
    </location>
</feature>
<dbReference type="GO" id="GO:0006535">
    <property type="term" value="P:cysteine biosynthetic process from serine"/>
    <property type="evidence" value="ECO:0007669"/>
    <property type="project" value="InterPro"/>
</dbReference>
<protein>
    <recommendedName>
        <fullName evidence="4">cystathionine beta-synthase</fullName>
        <ecNumber evidence="4">4.2.1.22</ecNumber>
    </recommendedName>
</protein>
<dbReference type="InterPro" id="IPR050214">
    <property type="entry name" value="Cys_Synth/Cystath_Beta-Synth"/>
</dbReference>
<comment type="caution">
    <text evidence="9">The sequence shown here is derived from an EMBL/GenBank/DDBJ whole genome shotgun (WGS) entry which is preliminary data.</text>
</comment>
<dbReference type="SUPFAM" id="SSF54631">
    <property type="entry name" value="CBS-domain pair"/>
    <property type="match status" value="1"/>
</dbReference>
<evidence type="ECO:0000256" key="3">
    <source>
        <dbReference type="ARBA" id="ARBA00007103"/>
    </source>
</evidence>
<evidence type="ECO:0000256" key="4">
    <source>
        <dbReference type="ARBA" id="ARBA00012041"/>
    </source>
</evidence>
<dbReference type="Gene3D" id="3.10.580.10">
    <property type="entry name" value="CBS-domain"/>
    <property type="match status" value="1"/>
</dbReference>
<dbReference type="EMBL" id="JAQHRD010000002">
    <property type="protein sequence ID" value="KAJ6443818.1"/>
    <property type="molecule type" value="Genomic_DNA"/>
</dbReference>
<evidence type="ECO:0000259" key="8">
    <source>
        <dbReference type="PROSITE" id="PS51371"/>
    </source>
</evidence>
<comment type="pathway">
    <text evidence="2">Amino-acid biosynthesis; L-cysteine biosynthesis; L-cysteine from L-homocysteine and L-serine: step 1/2.</text>
</comment>
<dbReference type="Pfam" id="PF00571">
    <property type="entry name" value="CBS"/>
    <property type="match status" value="1"/>
</dbReference>
<name>A0AB34FWL0_9HYPO</name>